<feature type="compositionally biased region" description="Low complexity" evidence="1">
    <location>
        <begin position="34"/>
        <end position="57"/>
    </location>
</feature>
<proteinExistence type="predicted"/>
<dbReference type="EMBL" id="CP036432">
    <property type="protein sequence ID" value="QDV86063.1"/>
    <property type="molecule type" value="Genomic_DNA"/>
</dbReference>
<keyword evidence="3" id="KW-1185">Reference proteome</keyword>
<dbReference type="Proteomes" id="UP000318081">
    <property type="component" value="Chromosome"/>
</dbReference>
<feature type="region of interest" description="Disordered" evidence="1">
    <location>
        <begin position="522"/>
        <end position="547"/>
    </location>
</feature>
<protein>
    <recommendedName>
        <fullName evidence="4">Chromosome partition protein Smc</fullName>
    </recommendedName>
</protein>
<reference evidence="2 3" key="1">
    <citation type="submission" date="2019-02" db="EMBL/GenBank/DDBJ databases">
        <title>Deep-cultivation of Planctomycetes and their phenomic and genomic characterization uncovers novel biology.</title>
        <authorList>
            <person name="Wiegand S."/>
            <person name="Jogler M."/>
            <person name="Boedeker C."/>
            <person name="Pinto D."/>
            <person name="Vollmers J."/>
            <person name="Rivas-Marin E."/>
            <person name="Kohn T."/>
            <person name="Peeters S.H."/>
            <person name="Heuer A."/>
            <person name="Rast P."/>
            <person name="Oberbeckmann S."/>
            <person name="Bunk B."/>
            <person name="Jeske O."/>
            <person name="Meyerdierks A."/>
            <person name="Storesund J.E."/>
            <person name="Kallscheuer N."/>
            <person name="Luecker S."/>
            <person name="Lage O.M."/>
            <person name="Pohl T."/>
            <person name="Merkel B.J."/>
            <person name="Hornburger P."/>
            <person name="Mueller R.-W."/>
            <person name="Bruemmer F."/>
            <person name="Labrenz M."/>
            <person name="Spormann A.M."/>
            <person name="Op den Camp H."/>
            <person name="Overmann J."/>
            <person name="Amann R."/>
            <person name="Jetten M.S.M."/>
            <person name="Mascher T."/>
            <person name="Medema M.H."/>
            <person name="Devos D.P."/>
            <person name="Kaster A.-K."/>
            <person name="Ovreas L."/>
            <person name="Rohde M."/>
            <person name="Galperin M.Y."/>
            <person name="Jogler C."/>
        </authorList>
    </citation>
    <scope>NUCLEOTIDE SEQUENCE [LARGE SCALE GENOMIC DNA]</scope>
    <source>
        <strain evidence="2 3">TBK1r</strain>
    </source>
</reference>
<accession>A0ABX5XVK4</accession>
<feature type="region of interest" description="Disordered" evidence="1">
    <location>
        <begin position="762"/>
        <end position="812"/>
    </location>
</feature>
<feature type="compositionally biased region" description="Basic and acidic residues" evidence="1">
    <location>
        <begin position="528"/>
        <end position="545"/>
    </location>
</feature>
<evidence type="ECO:0000313" key="3">
    <source>
        <dbReference type="Proteomes" id="UP000318081"/>
    </source>
</evidence>
<evidence type="ECO:0000256" key="1">
    <source>
        <dbReference type="SAM" id="MobiDB-lite"/>
    </source>
</evidence>
<feature type="region of interest" description="Disordered" evidence="1">
    <location>
        <begin position="21"/>
        <end position="57"/>
    </location>
</feature>
<gene>
    <name evidence="2" type="ORF">TBK1r_50810</name>
</gene>
<sequence>MAQTKIEITADAQKAAAEYDKLTRKQNQQEDAAKQTAATSQQTARQTAAAQEAAANKGAASYNRIIRELKKQGPEGRAQAKAVEQYLRETGTAGRRSIGEIIGELEKIDPAAAASASAIQDNVAAAANTSANKLARLATELEKLGPEGRKQASAVRGYLQRTGQDGSRSIKEILGEIGKIDDEAGKVARKAGDDFTKAGKAGQSAFGSGIRSQLTQMATAYISINAAASVYRRTVEAARDAQRESVETLLNTASGNQKLLQVATDAEDFEKLTGKADELAAKYGILREHARELVFSARSEGFEELTDFIAANAGNRVIDVQAQSTVAGQVPALFQDEGIGGQEAINAVLVGAAKSRLNFEEIARALPAVAASAAPTEASFDESVATLSVLAGKFKSGETAGDRIAALAAKLNLDTVDTDGRKALADRGLIEAVQALKNDLSAEQRAAFLGESKELNEAYNAIAENLGEIQTRTSEINAARAATGTDRSATAVKRAIAEARPDIVAARDKIAADNQAEIEAERALGTTEAKRQAERQRQKAREYARGDNAVTVEGRAAARTATDTAADALDGLIESTALSDFQALAADAADARRDKRNFGDIESQRSLEALTFGATALGRRRSQARPGEQVRLSRDETQTYLSTLSGETIDQSRIDDNVIRQVTNQVTSAASETGGRSAILNNPIVQSLSHKLLGAVPFNNVERQTALKQIPSLEEAFAFGVPSVAPQAISAAASSPASANNELTAAIREQNQLQREAIALQRETADASKSTADATRTTADGVLRTADNTERQPADASAGINAASRRRIPDPI</sequence>
<name>A0ABX5XVK4_9BACT</name>
<organism evidence="2 3">
    <name type="scientific">Stieleria magnilauensis</name>
    <dbReference type="NCBI Taxonomy" id="2527963"/>
    <lineage>
        <taxon>Bacteria</taxon>
        <taxon>Pseudomonadati</taxon>
        <taxon>Planctomycetota</taxon>
        <taxon>Planctomycetia</taxon>
        <taxon>Pirellulales</taxon>
        <taxon>Pirellulaceae</taxon>
        <taxon>Stieleria</taxon>
    </lineage>
</organism>
<dbReference type="RefSeq" id="WP_145216642.1">
    <property type="nucleotide sequence ID" value="NZ_CP036432.1"/>
</dbReference>
<evidence type="ECO:0008006" key="4">
    <source>
        <dbReference type="Google" id="ProtNLM"/>
    </source>
</evidence>
<evidence type="ECO:0000313" key="2">
    <source>
        <dbReference type="EMBL" id="QDV86063.1"/>
    </source>
</evidence>
<feature type="compositionally biased region" description="Basic and acidic residues" evidence="1">
    <location>
        <begin position="21"/>
        <end position="33"/>
    </location>
</feature>
<feature type="compositionally biased region" description="Low complexity" evidence="1">
    <location>
        <begin position="767"/>
        <end position="780"/>
    </location>
</feature>